<comment type="caution">
    <text evidence="1">The sequence shown here is derived from an EMBL/GenBank/DDBJ whole genome shotgun (WGS) entry which is preliminary data.</text>
</comment>
<reference evidence="1" key="1">
    <citation type="submission" date="2023-05" db="EMBL/GenBank/DDBJ databases">
        <title>Cataloging the Phylogenetic Diversity of Human Bladder Bacteria.</title>
        <authorList>
            <person name="Du J."/>
        </authorList>
    </citation>
    <scope>NUCLEOTIDE SEQUENCE</scope>
    <source>
        <strain evidence="1">UMB1231</strain>
    </source>
</reference>
<protein>
    <recommendedName>
        <fullName evidence="3">DUF3168 domain-containing protein</fullName>
    </recommendedName>
</protein>
<proteinExistence type="predicted"/>
<accession>A0AAJ1V2C2</accession>
<dbReference type="AlphaFoldDB" id="A0AAJ1V2C2"/>
<sequence>MIEEVIKNFFDGHLDVPSFFEHELSMPDTFVMIERVGGSQKNKLPTARVAFQSYAPSLYEAAELNEKVKLVVESMVEEDLVSGVRLNSDYNFTDIETRQYRYQALYEIFYY</sequence>
<evidence type="ECO:0008006" key="3">
    <source>
        <dbReference type="Google" id="ProtNLM"/>
    </source>
</evidence>
<organism evidence="1 2">
    <name type="scientific">Facklamia hominis</name>
    <dbReference type="NCBI Taxonomy" id="178214"/>
    <lineage>
        <taxon>Bacteria</taxon>
        <taxon>Bacillati</taxon>
        <taxon>Bacillota</taxon>
        <taxon>Bacilli</taxon>
        <taxon>Lactobacillales</taxon>
        <taxon>Aerococcaceae</taxon>
        <taxon>Facklamia</taxon>
    </lineage>
</organism>
<evidence type="ECO:0000313" key="2">
    <source>
        <dbReference type="Proteomes" id="UP001229251"/>
    </source>
</evidence>
<dbReference type="Proteomes" id="UP001229251">
    <property type="component" value="Unassembled WGS sequence"/>
</dbReference>
<name>A0AAJ1V2C2_9LACT</name>
<gene>
    <name evidence="1" type="ORF">QP433_02580</name>
</gene>
<evidence type="ECO:0000313" key="1">
    <source>
        <dbReference type="EMBL" id="MDK7186858.1"/>
    </source>
</evidence>
<dbReference type="EMBL" id="JASOOE010000004">
    <property type="protein sequence ID" value="MDK7186858.1"/>
    <property type="molecule type" value="Genomic_DNA"/>
</dbReference>
<dbReference type="RefSeq" id="WP_285065515.1">
    <property type="nucleotide sequence ID" value="NZ_JASOOE010000004.1"/>
</dbReference>